<dbReference type="OrthoDB" id="2360475at2"/>
<dbReference type="InterPro" id="IPR050445">
    <property type="entry name" value="Bact_polysacc_biosynth/exp"/>
</dbReference>
<sequence>MEETISLQDLFKTLKKRLLLIILTTVVAITASGVVSFLFLTPIYQSSTQILVNQEKTDISTFNAQDIQTNLQLINTYNVIIKSPAILSKVIEQLDLNTTPAALTNQITVKNEQNSQVVNITVHDANPNVAVDIANTTATVFQNEIIKLMKVDNVSILTPALIGENPSPVKPDPMLNMAIAAVIGLMLGVGIAFLLEYLDTTVKNEQDVEELLNLPIIGLISPISDQEILDTKVQVTQRRKR</sequence>
<evidence type="ECO:0000256" key="2">
    <source>
        <dbReference type="ARBA" id="ARBA00006683"/>
    </source>
</evidence>
<keyword evidence="5 7" id="KW-1133">Transmembrane helix</keyword>
<feature type="domain" description="Tyrosine-protein kinase G-rich" evidence="9">
    <location>
        <begin position="142"/>
        <end position="194"/>
    </location>
</feature>
<comment type="subcellular location">
    <subcellularLocation>
        <location evidence="1">Cell membrane</location>
        <topology evidence="1">Multi-pass membrane protein</topology>
    </subcellularLocation>
</comment>
<dbReference type="RefSeq" id="WP_142607870.1">
    <property type="nucleotide sequence ID" value="NZ_VDGG01000027.1"/>
</dbReference>
<name>A0A544T5I7_9BACI</name>
<evidence type="ECO:0000259" key="8">
    <source>
        <dbReference type="Pfam" id="PF02706"/>
    </source>
</evidence>
<dbReference type="Pfam" id="PF13807">
    <property type="entry name" value="GNVR"/>
    <property type="match status" value="1"/>
</dbReference>
<evidence type="ECO:0000256" key="1">
    <source>
        <dbReference type="ARBA" id="ARBA00004651"/>
    </source>
</evidence>
<feature type="transmembrane region" description="Helical" evidence="7">
    <location>
        <begin position="174"/>
        <end position="195"/>
    </location>
</feature>
<keyword evidence="3" id="KW-1003">Cell membrane</keyword>
<dbReference type="InterPro" id="IPR032807">
    <property type="entry name" value="GNVR"/>
</dbReference>
<protein>
    <submittedName>
        <fullName evidence="10">Capsular biosynthesis protein</fullName>
    </submittedName>
</protein>
<evidence type="ECO:0000259" key="9">
    <source>
        <dbReference type="Pfam" id="PF13807"/>
    </source>
</evidence>
<evidence type="ECO:0000313" key="10">
    <source>
        <dbReference type="EMBL" id="TQR12707.1"/>
    </source>
</evidence>
<organism evidence="10 11">
    <name type="scientific">Psychrobacillus soli</name>
    <dbReference type="NCBI Taxonomy" id="1543965"/>
    <lineage>
        <taxon>Bacteria</taxon>
        <taxon>Bacillati</taxon>
        <taxon>Bacillota</taxon>
        <taxon>Bacilli</taxon>
        <taxon>Bacillales</taxon>
        <taxon>Bacillaceae</taxon>
        <taxon>Psychrobacillus</taxon>
    </lineage>
</organism>
<comment type="caution">
    <text evidence="10">The sequence shown here is derived from an EMBL/GenBank/DDBJ whole genome shotgun (WGS) entry which is preliminary data.</text>
</comment>
<comment type="similarity">
    <text evidence="2">Belongs to the CpsC/CapA family.</text>
</comment>
<evidence type="ECO:0000256" key="7">
    <source>
        <dbReference type="SAM" id="Phobius"/>
    </source>
</evidence>
<evidence type="ECO:0000256" key="6">
    <source>
        <dbReference type="ARBA" id="ARBA00023136"/>
    </source>
</evidence>
<proteinExistence type="inferred from homology"/>
<evidence type="ECO:0000313" key="11">
    <source>
        <dbReference type="Proteomes" id="UP000318937"/>
    </source>
</evidence>
<dbReference type="EMBL" id="VDGG01000027">
    <property type="protein sequence ID" value="TQR12707.1"/>
    <property type="molecule type" value="Genomic_DNA"/>
</dbReference>
<reference evidence="10 11" key="1">
    <citation type="submission" date="2019-05" db="EMBL/GenBank/DDBJ databases">
        <title>Psychrobacillus vulpis sp. nov., a new species isolated from feces of a red fox that inhabits in The Tablas de Daimiel Natural Park, Albacete, Spain.</title>
        <authorList>
            <person name="Rodriguez M."/>
            <person name="Reina J.C."/>
            <person name="Bejar V."/>
            <person name="Llamas I."/>
        </authorList>
    </citation>
    <scope>NUCLEOTIDE SEQUENCE [LARGE SCALE GENOMIC DNA]</scope>
    <source>
        <strain evidence="10 11">NHI-2</strain>
    </source>
</reference>
<evidence type="ECO:0000256" key="5">
    <source>
        <dbReference type="ARBA" id="ARBA00022989"/>
    </source>
</evidence>
<dbReference type="AlphaFoldDB" id="A0A544T5I7"/>
<accession>A0A544T5I7</accession>
<dbReference type="PANTHER" id="PTHR32309:SF13">
    <property type="entry name" value="FERRIC ENTEROBACTIN TRANSPORT PROTEIN FEPE"/>
    <property type="match status" value="1"/>
</dbReference>
<gene>
    <name evidence="10" type="ORF">FG383_13245</name>
</gene>
<keyword evidence="11" id="KW-1185">Reference proteome</keyword>
<dbReference type="GO" id="GO:0004713">
    <property type="term" value="F:protein tyrosine kinase activity"/>
    <property type="evidence" value="ECO:0007669"/>
    <property type="project" value="TreeGrafter"/>
</dbReference>
<keyword evidence="6 7" id="KW-0472">Membrane</keyword>
<evidence type="ECO:0000256" key="3">
    <source>
        <dbReference type="ARBA" id="ARBA00022475"/>
    </source>
</evidence>
<dbReference type="Pfam" id="PF02706">
    <property type="entry name" value="Wzz"/>
    <property type="match status" value="1"/>
</dbReference>
<evidence type="ECO:0000256" key="4">
    <source>
        <dbReference type="ARBA" id="ARBA00022692"/>
    </source>
</evidence>
<feature type="domain" description="Polysaccharide chain length determinant N-terminal" evidence="8">
    <location>
        <begin position="3"/>
        <end position="94"/>
    </location>
</feature>
<dbReference type="PANTHER" id="PTHR32309">
    <property type="entry name" value="TYROSINE-PROTEIN KINASE"/>
    <property type="match status" value="1"/>
</dbReference>
<dbReference type="Proteomes" id="UP000318937">
    <property type="component" value="Unassembled WGS sequence"/>
</dbReference>
<dbReference type="InterPro" id="IPR003856">
    <property type="entry name" value="LPS_length_determ_N"/>
</dbReference>
<dbReference type="GO" id="GO:0005886">
    <property type="term" value="C:plasma membrane"/>
    <property type="evidence" value="ECO:0007669"/>
    <property type="project" value="UniProtKB-SubCell"/>
</dbReference>
<keyword evidence="4 7" id="KW-0812">Transmembrane</keyword>
<feature type="transmembrane region" description="Helical" evidence="7">
    <location>
        <begin position="18"/>
        <end position="40"/>
    </location>
</feature>